<dbReference type="AlphaFoldDB" id="A0A2S1SDI6"/>
<dbReference type="InterPro" id="IPR036732">
    <property type="entry name" value="AFP_Neu5c_C_sf"/>
</dbReference>
<dbReference type="NCBIfam" id="TIGR03586">
    <property type="entry name" value="PseI"/>
    <property type="match status" value="1"/>
</dbReference>
<dbReference type="EMBL" id="CP029187">
    <property type="protein sequence ID" value="AWI24457.1"/>
    <property type="molecule type" value="Genomic_DNA"/>
</dbReference>
<protein>
    <submittedName>
        <fullName evidence="2">Pseudaminic acid synthase</fullName>
    </submittedName>
</protein>
<dbReference type="SUPFAM" id="SSF51269">
    <property type="entry name" value="AFP III-like domain"/>
    <property type="match status" value="1"/>
</dbReference>
<feature type="domain" description="AFP-like" evidence="1">
    <location>
        <begin position="290"/>
        <end position="347"/>
    </location>
</feature>
<dbReference type="InterPro" id="IPR013132">
    <property type="entry name" value="PseI/NeuA/B-like_N"/>
</dbReference>
<dbReference type="InterPro" id="IPR057736">
    <property type="entry name" value="SAF_PseI/NeuA/NeuB"/>
</dbReference>
<dbReference type="OrthoDB" id="9814210at2"/>
<dbReference type="InterPro" id="IPR051690">
    <property type="entry name" value="PseI-like"/>
</dbReference>
<dbReference type="InterPro" id="IPR013974">
    <property type="entry name" value="SAF"/>
</dbReference>
<organism evidence="2 3">
    <name type="scientific">Flavobacterium pallidum</name>
    <dbReference type="NCBI Taxonomy" id="2172098"/>
    <lineage>
        <taxon>Bacteria</taxon>
        <taxon>Pseudomonadati</taxon>
        <taxon>Bacteroidota</taxon>
        <taxon>Flavobacteriia</taxon>
        <taxon>Flavobacteriales</taxon>
        <taxon>Flavobacteriaceae</taxon>
        <taxon>Flavobacterium</taxon>
    </lineage>
</organism>
<dbReference type="SMART" id="SM00858">
    <property type="entry name" value="SAF"/>
    <property type="match status" value="1"/>
</dbReference>
<evidence type="ECO:0000313" key="2">
    <source>
        <dbReference type="EMBL" id="AWI24457.1"/>
    </source>
</evidence>
<sequence>MKIDNFEISKDSPVFIIAELSANHNGSIEVAIETIKAAKRAGADAIKLQTYTADTITIDSDKDDFRLKQGTIWDGKTFYNLYQEAYTPWEWHKQLFDEAKKAGLVCFSSPFDPTAVEFLEDLDAPAYKIASFEITDIPLIELTASKGKPIIISTGIAELEDIDLAVKACKRMGNDNIALLKCTSSYPAPIGEANMIMVKDLAERYGVISGLSDHTMGSTVPIVATVMGAKIIEKHFILDHSIGGPDASFSMDEAEFTAMVKAVREAESAIGTVDYKLTDKQKSGREFSRSLYVVGDMKSGDTITPENVRSIRPGYGLHPKHYREILGKKVNRDIEKGIAFSLDFIEA</sequence>
<dbReference type="PANTHER" id="PTHR42966">
    <property type="entry name" value="N-ACETYLNEURAMINATE SYNTHASE"/>
    <property type="match status" value="1"/>
</dbReference>
<dbReference type="Gene3D" id="3.90.1210.10">
    <property type="entry name" value="Antifreeze-like/N-acetylneuraminic acid synthase C-terminal domain"/>
    <property type="match status" value="1"/>
</dbReference>
<dbReference type="SUPFAM" id="SSF51569">
    <property type="entry name" value="Aldolase"/>
    <property type="match status" value="1"/>
</dbReference>
<dbReference type="Pfam" id="PF08666">
    <property type="entry name" value="SAF"/>
    <property type="match status" value="1"/>
</dbReference>
<dbReference type="RefSeq" id="WP_108902266.1">
    <property type="nucleotide sequence ID" value="NZ_CP029187.1"/>
</dbReference>
<evidence type="ECO:0000313" key="3">
    <source>
        <dbReference type="Proteomes" id="UP000244937"/>
    </source>
</evidence>
<dbReference type="CDD" id="cd11615">
    <property type="entry name" value="SAF_NeuB_like"/>
    <property type="match status" value="1"/>
</dbReference>
<evidence type="ECO:0000259" key="1">
    <source>
        <dbReference type="PROSITE" id="PS50844"/>
    </source>
</evidence>
<dbReference type="PANTHER" id="PTHR42966:SF2">
    <property type="entry name" value="PSEUDAMINIC ACID SYNTHASE"/>
    <property type="match status" value="1"/>
</dbReference>
<dbReference type="InterPro" id="IPR006190">
    <property type="entry name" value="SAF_AFP_Neu5Ac"/>
</dbReference>
<accession>A0A2S1SDI6</accession>
<dbReference type="GO" id="GO:0047444">
    <property type="term" value="F:N-acylneuraminate-9-phosphate synthase activity"/>
    <property type="evidence" value="ECO:0007669"/>
    <property type="project" value="TreeGrafter"/>
</dbReference>
<dbReference type="Proteomes" id="UP000244937">
    <property type="component" value="Chromosome"/>
</dbReference>
<gene>
    <name evidence="2" type="primary">pseI</name>
    <name evidence="2" type="ORF">HYN49_00315</name>
</gene>
<dbReference type="Pfam" id="PF03102">
    <property type="entry name" value="NeuB"/>
    <property type="match status" value="1"/>
</dbReference>
<dbReference type="PROSITE" id="PS50844">
    <property type="entry name" value="AFP_LIKE"/>
    <property type="match status" value="1"/>
</dbReference>
<dbReference type="InterPro" id="IPR013785">
    <property type="entry name" value="Aldolase_TIM"/>
</dbReference>
<proteinExistence type="predicted"/>
<dbReference type="InterPro" id="IPR020030">
    <property type="entry name" value="Pseudaminic_synth_PseI"/>
</dbReference>
<name>A0A2S1SDI6_9FLAO</name>
<reference evidence="2 3" key="1">
    <citation type="submission" date="2018-05" db="EMBL/GenBank/DDBJ databases">
        <title>Genome sequencing of Flavobacterium sp. HYN0049.</title>
        <authorList>
            <person name="Yi H."/>
            <person name="Baek C."/>
        </authorList>
    </citation>
    <scope>NUCLEOTIDE SEQUENCE [LARGE SCALE GENOMIC DNA]</scope>
    <source>
        <strain evidence="2 3">HYN0049</strain>
    </source>
</reference>
<dbReference type="Gene3D" id="3.20.20.70">
    <property type="entry name" value="Aldolase class I"/>
    <property type="match status" value="1"/>
</dbReference>
<keyword evidence="3" id="KW-1185">Reference proteome</keyword>
<dbReference type="KEGG" id="fpal:HYN49_00315"/>
<dbReference type="GO" id="GO:0016051">
    <property type="term" value="P:carbohydrate biosynthetic process"/>
    <property type="evidence" value="ECO:0007669"/>
    <property type="project" value="InterPro"/>
</dbReference>